<keyword evidence="7 8" id="KW-0408">Iron</keyword>
<dbReference type="GO" id="GO:0004601">
    <property type="term" value="F:peroxidase activity"/>
    <property type="evidence" value="ECO:0007669"/>
    <property type="project" value="UniProtKB-KW"/>
</dbReference>
<dbReference type="RefSeq" id="WP_138773487.1">
    <property type="nucleotide sequence ID" value="NZ_JBHSSX010000022.1"/>
</dbReference>
<feature type="signal peptide" evidence="9">
    <location>
        <begin position="1"/>
        <end position="24"/>
    </location>
</feature>
<evidence type="ECO:0000313" key="11">
    <source>
        <dbReference type="EMBL" id="TMW11397.1"/>
    </source>
</evidence>
<feature type="domain" description="Cytochrome c" evidence="10">
    <location>
        <begin position="224"/>
        <end position="360"/>
    </location>
</feature>
<dbReference type="EMBL" id="VCQT01000044">
    <property type="protein sequence ID" value="TMW11397.1"/>
    <property type="molecule type" value="Genomic_DNA"/>
</dbReference>
<keyword evidence="12" id="KW-1185">Reference proteome</keyword>
<keyword evidence="11" id="KW-0575">Peroxidase</keyword>
<proteinExistence type="predicted"/>
<dbReference type="InterPro" id="IPR009056">
    <property type="entry name" value="Cyt_c-like_dom"/>
</dbReference>
<name>A0ABY2XI05_9GAMM</name>
<accession>A0ABY2XI05</accession>
<dbReference type="PANTHER" id="PTHR30600:SF10">
    <property type="entry name" value="BLL6722 PROTEIN"/>
    <property type="match status" value="1"/>
</dbReference>
<dbReference type="SUPFAM" id="SSF46626">
    <property type="entry name" value="Cytochrome c"/>
    <property type="match status" value="2"/>
</dbReference>
<evidence type="ECO:0000256" key="4">
    <source>
        <dbReference type="ARBA" id="ARBA00022729"/>
    </source>
</evidence>
<evidence type="ECO:0000256" key="3">
    <source>
        <dbReference type="ARBA" id="ARBA00022723"/>
    </source>
</evidence>
<protein>
    <submittedName>
        <fullName evidence="11">Cytochrome-c peroxidase</fullName>
    </submittedName>
</protein>
<reference evidence="11 12" key="1">
    <citation type="submission" date="2019-05" db="EMBL/GenBank/DDBJ databases">
        <title>Genome of Alcanivorax gelatiniphagus, an oil degrading marine bacteria.</title>
        <authorList>
            <person name="Kwon K.K."/>
        </authorList>
    </citation>
    <scope>NUCLEOTIDE SEQUENCE [LARGE SCALE GENOMIC DNA]</scope>
    <source>
        <strain evidence="11 12">MEBiC 08158</strain>
    </source>
</reference>
<dbReference type="Gene3D" id="1.10.760.10">
    <property type="entry name" value="Cytochrome c-like domain"/>
    <property type="match status" value="2"/>
</dbReference>
<evidence type="ECO:0000313" key="12">
    <source>
        <dbReference type="Proteomes" id="UP000739180"/>
    </source>
</evidence>
<evidence type="ECO:0000256" key="9">
    <source>
        <dbReference type="SAM" id="SignalP"/>
    </source>
</evidence>
<dbReference type="InterPro" id="IPR051395">
    <property type="entry name" value="Cytochrome_c_Peroxidase/MauG"/>
</dbReference>
<gene>
    <name evidence="11" type="ORF">FGS76_15210</name>
</gene>
<dbReference type="Proteomes" id="UP000739180">
    <property type="component" value="Unassembled WGS sequence"/>
</dbReference>
<keyword evidence="4 9" id="KW-0732">Signal</keyword>
<dbReference type="InterPro" id="IPR036909">
    <property type="entry name" value="Cyt_c-like_dom_sf"/>
</dbReference>
<evidence type="ECO:0000256" key="5">
    <source>
        <dbReference type="ARBA" id="ARBA00022764"/>
    </source>
</evidence>
<comment type="caution">
    <text evidence="11">The sequence shown here is derived from an EMBL/GenBank/DDBJ whole genome shotgun (WGS) entry which is preliminary data.</text>
</comment>
<dbReference type="Pfam" id="PF03150">
    <property type="entry name" value="CCP_MauG"/>
    <property type="match status" value="1"/>
</dbReference>
<sequence>MTLRLRWAAVGGLLGAMLPALALAADACPDANADRLDRYRAGPACWPAIQVDASVDARPLGPLPPTPKVDRALRDLGETLFFDPRLSGSGQIACASCHDPEWGWADGRQVPYGHDRQRGRRNTPSVANAAFQQAQFWDGRAATLREQVLMPIANPEEMHGTPDGAVASINAVPGYAPLVRDAFGEATLNPERLADALAAYLTTVVTGPTRFDLFYGGDADALSEAEIRGLDLFRTSAGCMNCHHGPLFTDGQFHNLGLHFYGRKNEDQGRYAATGRKQDMGAFKTPGLRNVMATAPWMHNGKFTKMHGILSLYNAGGVHPRPKGAEQDDPLFPVTSPLLKPLRLSQTDLADLEAFLHSLDNQKTPYFKIPDLPR</sequence>
<keyword evidence="2 8" id="KW-0349">Heme</keyword>
<comment type="subcellular location">
    <subcellularLocation>
        <location evidence="1">Periplasm</location>
    </subcellularLocation>
</comment>
<evidence type="ECO:0000259" key="10">
    <source>
        <dbReference type="PROSITE" id="PS51007"/>
    </source>
</evidence>
<dbReference type="InterPro" id="IPR026259">
    <property type="entry name" value="MauG/Cytc_peroxidase"/>
</dbReference>
<evidence type="ECO:0000256" key="6">
    <source>
        <dbReference type="ARBA" id="ARBA00023002"/>
    </source>
</evidence>
<evidence type="ECO:0000256" key="7">
    <source>
        <dbReference type="ARBA" id="ARBA00023004"/>
    </source>
</evidence>
<evidence type="ECO:0000256" key="2">
    <source>
        <dbReference type="ARBA" id="ARBA00022617"/>
    </source>
</evidence>
<evidence type="ECO:0000256" key="8">
    <source>
        <dbReference type="PROSITE-ProRule" id="PRU00433"/>
    </source>
</evidence>
<evidence type="ECO:0000256" key="1">
    <source>
        <dbReference type="ARBA" id="ARBA00004418"/>
    </source>
</evidence>
<keyword evidence="6" id="KW-0560">Oxidoreductase</keyword>
<dbReference type="PROSITE" id="PS51007">
    <property type="entry name" value="CYTC"/>
    <property type="match status" value="2"/>
</dbReference>
<dbReference type="PANTHER" id="PTHR30600">
    <property type="entry name" value="CYTOCHROME C PEROXIDASE-RELATED"/>
    <property type="match status" value="1"/>
</dbReference>
<feature type="chain" id="PRO_5047389635" evidence="9">
    <location>
        <begin position="25"/>
        <end position="374"/>
    </location>
</feature>
<dbReference type="InterPro" id="IPR004852">
    <property type="entry name" value="Di-haem_cyt_c_peroxidsae"/>
</dbReference>
<organism evidence="11 12">
    <name type="scientific">Alloalcanivorax gelatiniphagus</name>
    <dbReference type="NCBI Taxonomy" id="1194167"/>
    <lineage>
        <taxon>Bacteria</taxon>
        <taxon>Pseudomonadati</taxon>
        <taxon>Pseudomonadota</taxon>
        <taxon>Gammaproteobacteria</taxon>
        <taxon>Oceanospirillales</taxon>
        <taxon>Alcanivoracaceae</taxon>
        <taxon>Alloalcanivorax</taxon>
    </lineage>
</organism>
<keyword evidence="3 8" id="KW-0479">Metal-binding</keyword>
<feature type="domain" description="Cytochrome c" evidence="10">
    <location>
        <begin position="72"/>
        <end position="205"/>
    </location>
</feature>
<keyword evidence="5" id="KW-0574">Periplasm</keyword>
<dbReference type="PIRSF" id="PIRSF000294">
    <property type="entry name" value="Cytochrome-c_peroxidase"/>
    <property type="match status" value="1"/>
</dbReference>